<dbReference type="CDD" id="cd17352">
    <property type="entry name" value="MFS_MCT_SLC16"/>
    <property type="match status" value="1"/>
</dbReference>
<dbReference type="Gene3D" id="1.20.1250.20">
    <property type="entry name" value="MFS general substrate transporter like domains"/>
    <property type="match status" value="2"/>
</dbReference>
<dbReference type="GO" id="GO:0022857">
    <property type="term" value="F:transmembrane transporter activity"/>
    <property type="evidence" value="ECO:0007669"/>
    <property type="project" value="InterPro"/>
</dbReference>
<feature type="compositionally biased region" description="Polar residues" evidence="3">
    <location>
        <begin position="1"/>
        <end position="20"/>
    </location>
</feature>
<feature type="region of interest" description="Disordered" evidence="3">
    <location>
        <begin position="1"/>
        <end position="38"/>
    </location>
</feature>
<gene>
    <name evidence="6" type="ORF">I9W82_005057</name>
</gene>
<comment type="similarity">
    <text evidence="2">Belongs to the major facilitator superfamily. Monocarboxylate porter (TC 2.A.1.13) family.</text>
</comment>
<keyword evidence="4" id="KW-1133">Transmembrane helix</keyword>
<feature type="transmembrane region" description="Helical" evidence="4">
    <location>
        <begin position="50"/>
        <end position="80"/>
    </location>
</feature>
<dbReference type="SUPFAM" id="SSF103473">
    <property type="entry name" value="MFS general substrate transporter"/>
    <property type="match status" value="1"/>
</dbReference>
<feature type="transmembrane region" description="Helical" evidence="4">
    <location>
        <begin position="211"/>
        <end position="233"/>
    </location>
</feature>
<dbReference type="InterPro" id="IPR011701">
    <property type="entry name" value="MFS"/>
</dbReference>
<feature type="transmembrane region" description="Helical" evidence="4">
    <location>
        <begin position="315"/>
        <end position="337"/>
    </location>
</feature>
<dbReference type="GO" id="GO:0016020">
    <property type="term" value="C:membrane"/>
    <property type="evidence" value="ECO:0007669"/>
    <property type="project" value="UniProtKB-SubCell"/>
</dbReference>
<dbReference type="PANTHER" id="PTHR11360">
    <property type="entry name" value="MONOCARBOXYLATE TRANSPORTER"/>
    <property type="match status" value="1"/>
</dbReference>
<evidence type="ECO:0000256" key="4">
    <source>
        <dbReference type="SAM" id="Phobius"/>
    </source>
</evidence>
<dbReference type="Proteomes" id="UP000669133">
    <property type="component" value="Unassembled WGS sequence"/>
</dbReference>
<organism evidence="6 7">
    <name type="scientific">Candida metapsilosis</name>
    <dbReference type="NCBI Taxonomy" id="273372"/>
    <lineage>
        <taxon>Eukaryota</taxon>
        <taxon>Fungi</taxon>
        <taxon>Dikarya</taxon>
        <taxon>Ascomycota</taxon>
        <taxon>Saccharomycotina</taxon>
        <taxon>Pichiomycetes</taxon>
        <taxon>Debaryomycetaceae</taxon>
        <taxon>Candida/Lodderomyces clade</taxon>
        <taxon>Candida</taxon>
    </lineage>
</organism>
<feature type="domain" description="Major facilitator superfamily (MFS) profile" evidence="5">
    <location>
        <begin position="254"/>
        <end position="481"/>
    </location>
</feature>
<sequence length="481" mass="52251">MTSGSSSDNNVTRISLSNSNSDEKQTDPEEEFFPPKEALDEHDPNTDGGYAWVVCAACVLLNFCTWGMNSGFAIYFAYYIKHQSFAGADKLDYSYIGGIAFGAGIFFSPLITVCMGLFGFKPVLIVGNCLQFTALMLASWSTKLWQLYLTQGLMQSFGLAFLSIPTLTLLPQWFKKRRVLAGGIASAGSGLGGVVFNLAMQKVVDRSGVRWALRAQSIIGFGLTWIAIIAARSKASKHHIEFNFIDITVLKTAGFYLLLFFVLTCIFGYVIVLYTLSNFTQSLGYSEHQGAIVSAMVQVGSFFGRPTVGYLSDKLGAASVATVAYYIVGIFCLAMWIPARNYATVIAFAIIEGAFMGSIYAIIAPLMAQTFGLRKMNVVFAKVWTFMGIAGIFSPVIGVKLVKGDGAGVDPTSYRNCSIFTGVMFLASATTMLIMRGYLKARDRIISKDGKVDSDKVDITQVSVPFLDVFTHLFAIGGAKA</sequence>
<keyword evidence="4" id="KW-0472">Membrane</keyword>
<dbReference type="AlphaFoldDB" id="A0A8H7ZEC0"/>
<name>A0A8H7ZEC0_9ASCO</name>
<evidence type="ECO:0000256" key="1">
    <source>
        <dbReference type="ARBA" id="ARBA00004141"/>
    </source>
</evidence>
<feature type="transmembrane region" description="Helical" evidence="4">
    <location>
        <begin position="253"/>
        <end position="276"/>
    </location>
</feature>
<protein>
    <recommendedName>
        <fullName evidence="5">Major facilitator superfamily (MFS) profile domain-containing protein</fullName>
    </recommendedName>
</protein>
<evidence type="ECO:0000256" key="3">
    <source>
        <dbReference type="SAM" id="MobiDB-lite"/>
    </source>
</evidence>
<feature type="transmembrane region" description="Helical" evidence="4">
    <location>
        <begin position="180"/>
        <end position="199"/>
    </location>
</feature>
<accession>A0A8H7ZEC0</accession>
<dbReference type="Pfam" id="PF07690">
    <property type="entry name" value="MFS_1"/>
    <property type="match status" value="1"/>
</dbReference>
<proteinExistence type="inferred from homology"/>
<dbReference type="PANTHER" id="PTHR11360:SF315">
    <property type="entry name" value="TRANSPORTER MCH2-RELATED"/>
    <property type="match status" value="1"/>
</dbReference>
<dbReference type="EMBL" id="JAEOAQ010000007">
    <property type="protein sequence ID" value="KAG5417423.1"/>
    <property type="molecule type" value="Genomic_DNA"/>
</dbReference>
<evidence type="ECO:0000313" key="7">
    <source>
        <dbReference type="Proteomes" id="UP000669133"/>
    </source>
</evidence>
<feature type="transmembrane region" description="Helical" evidence="4">
    <location>
        <begin position="343"/>
        <end position="367"/>
    </location>
</feature>
<dbReference type="PROSITE" id="PS50850">
    <property type="entry name" value="MFS"/>
    <property type="match status" value="1"/>
</dbReference>
<comment type="subcellular location">
    <subcellularLocation>
        <location evidence="1">Membrane</location>
        <topology evidence="1">Multi-pass membrane protein</topology>
    </subcellularLocation>
</comment>
<evidence type="ECO:0000259" key="5">
    <source>
        <dbReference type="PROSITE" id="PS50850"/>
    </source>
</evidence>
<feature type="transmembrane region" description="Helical" evidence="4">
    <location>
        <begin position="92"/>
        <end position="118"/>
    </location>
</feature>
<keyword evidence="4" id="KW-0812">Transmembrane</keyword>
<dbReference type="GeneID" id="93653686"/>
<evidence type="ECO:0000313" key="6">
    <source>
        <dbReference type="EMBL" id="KAG5417423.1"/>
    </source>
</evidence>
<reference evidence="6 7" key="1">
    <citation type="submission" date="2020-12" db="EMBL/GenBank/DDBJ databases">
        <title>Effect of drift, selection, and recombination on the evolution of hybrid genomes in Candida yeast pathogens.</title>
        <authorList>
            <person name="Mixao V."/>
            <person name="Ksiezopolska E."/>
            <person name="Saus E."/>
            <person name="Boekhout T."/>
            <person name="Gacser A."/>
            <person name="Gabaldon T."/>
        </authorList>
    </citation>
    <scope>NUCLEOTIDE SEQUENCE [LARGE SCALE GENOMIC DNA]</scope>
    <source>
        <strain evidence="6 7">BP57</strain>
    </source>
</reference>
<dbReference type="RefSeq" id="XP_067546539.1">
    <property type="nucleotide sequence ID" value="XM_067694194.1"/>
</dbReference>
<feature type="compositionally biased region" description="Basic and acidic residues" evidence="3">
    <location>
        <begin position="21"/>
        <end position="38"/>
    </location>
</feature>
<feature type="transmembrane region" description="Helical" evidence="4">
    <location>
        <begin position="157"/>
        <end position="174"/>
    </location>
</feature>
<comment type="caution">
    <text evidence="6">The sequence shown here is derived from an EMBL/GenBank/DDBJ whole genome shotgun (WGS) entry which is preliminary data.</text>
</comment>
<dbReference type="InterPro" id="IPR036259">
    <property type="entry name" value="MFS_trans_sf"/>
</dbReference>
<keyword evidence="7" id="KW-1185">Reference proteome</keyword>
<dbReference type="OrthoDB" id="6499973at2759"/>
<feature type="transmembrane region" description="Helical" evidence="4">
    <location>
        <begin position="419"/>
        <end position="439"/>
    </location>
</feature>
<dbReference type="InterPro" id="IPR050327">
    <property type="entry name" value="Proton-linked_MCT"/>
</dbReference>
<feature type="transmembrane region" description="Helical" evidence="4">
    <location>
        <begin position="124"/>
        <end position="145"/>
    </location>
</feature>
<dbReference type="InterPro" id="IPR020846">
    <property type="entry name" value="MFS_dom"/>
</dbReference>
<feature type="transmembrane region" description="Helical" evidence="4">
    <location>
        <begin position="379"/>
        <end position="399"/>
    </location>
</feature>
<evidence type="ECO:0000256" key="2">
    <source>
        <dbReference type="ARBA" id="ARBA00006727"/>
    </source>
</evidence>